<protein>
    <submittedName>
        <fullName evidence="1">Uncharacterized protein</fullName>
    </submittedName>
</protein>
<reference evidence="1" key="1">
    <citation type="journal article" date="2023" name="G3 (Bethesda)">
        <title>A reference genome for the long-term kleptoplast-retaining sea slug Elysia crispata morphotype clarki.</title>
        <authorList>
            <person name="Eastman K.E."/>
            <person name="Pendleton A.L."/>
            <person name="Shaikh M.A."/>
            <person name="Suttiyut T."/>
            <person name="Ogas R."/>
            <person name="Tomko P."/>
            <person name="Gavelis G."/>
            <person name="Widhalm J.R."/>
            <person name="Wisecaver J.H."/>
        </authorList>
    </citation>
    <scope>NUCLEOTIDE SEQUENCE</scope>
    <source>
        <strain evidence="1">ECLA1</strain>
    </source>
</reference>
<keyword evidence="2" id="KW-1185">Reference proteome</keyword>
<name>A0AAE0XXN5_9GAST</name>
<evidence type="ECO:0000313" key="1">
    <source>
        <dbReference type="EMBL" id="KAK3722623.1"/>
    </source>
</evidence>
<dbReference type="AlphaFoldDB" id="A0AAE0XXN5"/>
<dbReference type="EMBL" id="JAWDGP010007370">
    <property type="protein sequence ID" value="KAK3722623.1"/>
    <property type="molecule type" value="Genomic_DNA"/>
</dbReference>
<comment type="caution">
    <text evidence="1">The sequence shown here is derived from an EMBL/GenBank/DDBJ whole genome shotgun (WGS) entry which is preliminary data.</text>
</comment>
<proteinExistence type="predicted"/>
<dbReference type="Proteomes" id="UP001283361">
    <property type="component" value="Unassembled WGS sequence"/>
</dbReference>
<evidence type="ECO:0000313" key="2">
    <source>
        <dbReference type="Proteomes" id="UP001283361"/>
    </source>
</evidence>
<organism evidence="1 2">
    <name type="scientific">Elysia crispata</name>
    <name type="common">lettuce slug</name>
    <dbReference type="NCBI Taxonomy" id="231223"/>
    <lineage>
        <taxon>Eukaryota</taxon>
        <taxon>Metazoa</taxon>
        <taxon>Spiralia</taxon>
        <taxon>Lophotrochozoa</taxon>
        <taxon>Mollusca</taxon>
        <taxon>Gastropoda</taxon>
        <taxon>Heterobranchia</taxon>
        <taxon>Euthyneura</taxon>
        <taxon>Panpulmonata</taxon>
        <taxon>Sacoglossa</taxon>
        <taxon>Placobranchoidea</taxon>
        <taxon>Plakobranchidae</taxon>
        <taxon>Elysia</taxon>
    </lineage>
</organism>
<gene>
    <name evidence="1" type="ORF">RRG08_053741</name>
</gene>
<sequence>MFDPIPQGLHFSQDMHSCPSNTDFSGLGSSSQERHTFLVSASCLLCHNTQRLLSLNRPVPHVYTSCMACNLYDS</sequence>
<accession>A0AAE0XXN5</accession>